<gene>
    <name evidence="2" type="ORF">J2804_003137</name>
</gene>
<accession>A0ABU1LSJ6</accession>
<protein>
    <recommendedName>
        <fullName evidence="4">Lsr2 protein</fullName>
    </recommendedName>
</protein>
<evidence type="ECO:0008006" key="4">
    <source>
        <dbReference type="Google" id="ProtNLM"/>
    </source>
</evidence>
<name>A0ABU1LSJ6_9BURK</name>
<sequence>MNGKTQPGPGRQWHEKTLVEQRGGDEGLARLHHALRYWFRRDTWTPDEAFPLLIGVSPDSLSHGDSHFRYLDDSLVCIAASMHAHGVAWSAESFDDLKALQDLQAVPVMLDEMKRVWDSGDHPPRNGPGYFIEWAQQKGFDVSWLESACDLGLIENAKGKEPSAAASVGATEAMPAPSPADGALSKRERQIRAIEATADALGVSHLRIPTGGKQRIKSECKKNYADLFGVGDDPFREAWQDAVSQSRIRMANHDKFANSGQ</sequence>
<evidence type="ECO:0000313" key="2">
    <source>
        <dbReference type="EMBL" id="MDR6409732.1"/>
    </source>
</evidence>
<dbReference type="EMBL" id="JAVDRP010000005">
    <property type="protein sequence ID" value="MDR6409732.1"/>
    <property type="molecule type" value="Genomic_DNA"/>
</dbReference>
<evidence type="ECO:0000256" key="1">
    <source>
        <dbReference type="SAM" id="MobiDB-lite"/>
    </source>
</evidence>
<keyword evidence="3" id="KW-1185">Reference proteome</keyword>
<proteinExistence type="predicted"/>
<reference evidence="2 3" key="1">
    <citation type="submission" date="2023-07" db="EMBL/GenBank/DDBJ databases">
        <title>Sorghum-associated microbial communities from plants grown in Nebraska, USA.</title>
        <authorList>
            <person name="Schachtman D."/>
        </authorList>
    </citation>
    <scope>NUCLEOTIDE SEQUENCE [LARGE SCALE GENOMIC DNA]</scope>
    <source>
        <strain evidence="2 3">DS1316</strain>
    </source>
</reference>
<dbReference type="RefSeq" id="WP_310121480.1">
    <property type="nucleotide sequence ID" value="NZ_JAVDRP010000005.1"/>
</dbReference>
<feature type="region of interest" description="Disordered" evidence="1">
    <location>
        <begin position="165"/>
        <end position="184"/>
    </location>
</feature>
<dbReference type="Proteomes" id="UP001264340">
    <property type="component" value="Unassembled WGS sequence"/>
</dbReference>
<comment type="caution">
    <text evidence="2">The sequence shown here is derived from an EMBL/GenBank/DDBJ whole genome shotgun (WGS) entry which is preliminary data.</text>
</comment>
<evidence type="ECO:0000313" key="3">
    <source>
        <dbReference type="Proteomes" id="UP001264340"/>
    </source>
</evidence>
<organism evidence="2 3">
    <name type="scientific">Paraburkholderia terricola</name>
    <dbReference type="NCBI Taxonomy" id="169427"/>
    <lineage>
        <taxon>Bacteria</taxon>
        <taxon>Pseudomonadati</taxon>
        <taxon>Pseudomonadota</taxon>
        <taxon>Betaproteobacteria</taxon>
        <taxon>Burkholderiales</taxon>
        <taxon>Burkholderiaceae</taxon>
        <taxon>Paraburkholderia</taxon>
    </lineage>
</organism>